<dbReference type="GO" id="GO:0032259">
    <property type="term" value="P:methylation"/>
    <property type="evidence" value="ECO:0007669"/>
    <property type="project" value="UniProtKB-KW"/>
</dbReference>
<dbReference type="InterPro" id="IPR029063">
    <property type="entry name" value="SAM-dependent_MTases_sf"/>
</dbReference>
<sequence length="328" mass="37079">MALTLNSLQIRPFIPYPIRFSRHERFINLKFSVKTPQLPSQIRPISASKSQQTPPTTITQDDGIAVEDVKMIAKFKSRHNYIRVLEISRKADHPLAGSRLLLLDSPGNIHSISFRYKLLTNTYYDVFATLPPLLPSGPIAILGFGAGSAARIILELYPEVTIHGWELDPSVISVGRKYFGLDKLENDHSDRLFIYIDNALALKSNLKEKFSGIVVDLFSKGSVIPELQDPNTWVELSKCLNKDGRLMVNVGGRCVEAEDKRRDGDIVMEDTLKAMYNVFDDLFVLSLGNRQDDSTVALTGKLPHLDSWKQLLPKSLRSYVHLWKPFRC</sequence>
<evidence type="ECO:0000313" key="3">
    <source>
        <dbReference type="EMBL" id="EEF51940.1"/>
    </source>
</evidence>
<dbReference type="AlphaFoldDB" id="B9RAW3"/>
<dbReference type="Pfam" id="PF01564">
    <property type="entry name" value="Spermine_synth"/>
    <property type="match status" value="1"/>
</dbReference>
<dbReference type="KEGG" id="rcu:8278304"/>
<accession>B9RAW3</accession>
<gene>
    <name evidence="3" type="ORF">RCOM_1509360</name>
</gene>
<keyword evidence="3" id="KW-0489">Methyltransferase</keyword>
<protein>
    <submittedName>
        <fullName evidence="3">S-adenosylmethionine-dependent methyltransferase, putative</fullName>
    </submittedName>
</protein>
<dbReference type="SUPFAM" id="SSF53335">
    <property type="entry name" value="S-adenosyl-L-methionine-dependent methyltransferases"/>
    <property type="match status" value="1"/>
</dbReference>
<keyword evidence="4" id="KW-1185">Reference proteome</keyword>
<reference evidence="4" key="1">
    <citation type="journal article" date="2010" name="Nat. Biotechnol.">
        <title>Draft genome sequence of the oilseed species Ricinus communis.</title>
        <authorList>
            <person name="Chan A.P."/>
            <person name="Crabtree J."/>
            <person name="Zhao Q."/>
            <person name="Lorenzi H."/>
            <person name="Orvis J."/>
            <person name="Puiu D."/>
            <person name="Melake-Berhan A."/>
            <person name="Jones K.M."/>
            <person name="Redman J."/>
            <person name="Chen G."/>
            <person name="Cahoon E.B."/>
            <person name="Gedil M."/>
            <person name="Stanke M."/>
            <person name="Haas B.J."/>
            <person name="Wortman J.R."/>
            <person name="Fraser-Liggett C.M."/>
            <person name="Ravel J."/>
            <person name="Rabinowicz P.D."/>
        </authorList>
    </citation>
    <scope>NUCLEOTIDE SEQUENCE [LARGE SCALE GENOMIC DNA]</scope>
    <source>
        <strain evidence="4">cv. Hale</strain>
    </source>
</reference>
<dbReference type="Proteomes" id="UP000008311">
    <property type="component" value="Unassembled WGS sequence"/>
</dbReference>
<dbReference type="PANTHER" id="PTHR43317">
    <property type="entry name" value="THERMOSPERMINE SYNTHASE ACAULIS5"/>
    <property type="match status" value="1"/>
</dbReference>
<dbReference type="FunCoup" id="B9RAW3">
    <property type="interactions" value="896"/>
</dbReference>
<name>B9RAW3_RICCO</name>
<dbReference type="Gene3D" id="3.40.50.150">
    <property type="entry name" value="Vaccinia Virus protein VP39"/>
    <property type="match status" value="1"/>
</dbReference>
<keyword evidence="3" id="KW-0808">Transferase</keyword>
<evidence type="ECO:0000313" key="4">
    <source>
        <dbReference type="Proteomes" id="UP000008311"/>
    </source>
</evidence>
<dbReference type="eggNOG" id="ENOG502QR3C">
    <property type="taxonomic scope" value="Eukaryota"/>
</dbReference>
<dbReference type="PANTHER" id="PTHR43317:SF1">
    <property type="entry name" value="THERMOSPERMINE SYNTHASE ACAULIS5"/>
    <property type="match status" value="1"/>
</dbReference>
<dbReference type="GO" id="GO:0006596">
    <property type="term" value="P:polyamine biosynthetic process"/>
    <property type="evidence" value="ECO:0007669"/>
    <property type="project" value="UniProtKB-KW"/>
</dbReference>
<proteinExistence type="predicted"/>
<feature type="region of interest" description="Disordered" evidence="2">
    <location>
        <begin position="40"/>
        <end position="59"/>
    </location>
</feature>
<dbReference type="InParanoid" id="B9RAW3"/>
<evidence type="ECO:0000256" key="1">
    <source>
        <dbReference type="ARBA" id="ARBA00023115"/>
    </source>
</evidence>
<organism evidence="3 4">
    <name type="scientific">Ricinus communis</name>
    <name type="common">Castor bean</name>
    <dbReference type="NCBI Taxonomy" id="3988"/>
    <lineage>
        <taxon>Eukaryota</taxon>
        <taxon>Viridiplantae</taxon>
        <taxon>Streptophyta</taxon>
        <taxon>Embryophyta</taxon>
        <taxon>Tracheophyta</taxon>
        <taxon>Spermatophyta</taxon>
        <taxon>Magnoliopsida</taxon>
        <taxon>eudicotyledons</taxon>
        <taxon>Gunneridae</taxon>
        <taxon>Pentapetalae</taxon>
        <taxon>rosids</taxon>
        <taxon>fabids</taxon>
        <taxon>Malpighiales</taxon>
        <taxon>Euphorbiaceae</taxon>
        <taxon>Acalyphoideae</taxon>
        <taxon>Acalypheae</taxon>
        <taxon>Ricinus</taxon>
    </lineage>
</organism>
<dbReference type="FunFam" id="3.40.50.150:FF:000299">
    <property type="entry name" value="S-adenosyl-L-methionine-dependent methyltransferases superfamily protein"/>
    <property type="match status" value="1"/>
</dbReference>
<dbReference type="OrthoDB" id="2016285at2759"/>
<dbReference type="EMBL" id="EQ973773">
    <property type="protein sequence ID" value="EEF51940.1"/>
    <property type="molecule type" value="Genomic_DNA"/>
</dbReference>
<dbReference type="STRING" id="3988.B9RAW3"/>
<keyword evidence="1" id="KW-0620">Polyamine biosynthesis</keyword>
<dbReference type="GO" id="GO:0008168">
    <property type="term" value="F:methyltransferase activity"/>
    <property type="evidence" value="ECO:0007669"/>
    <property type="project" value="UniProtKB-KW"/>
</dbReference>
<evidence type="ECO:0000256" key="2">
    <source>
        <dbReference type="SAM" id="MobiDB-lite"/>
    </source>
</evidence>